<dbReference type="AlphaFoldDB" id="C8WLW3"/>
<accession>C8WLW3</accession>
<dbReference type="KEGG" id="ele:Elen_2625"/>
<dbReference type="EMBL" id="CP001726">
    <property type="protein sequence ID" value="ACV56576.1"/>
    <property type="molecule type" value="Genomic_DNA"/>
</dbReference>
<name>C8WLW3_EGGLE</name>
<keyword evidence="2" id="KW-1185">Reference proteome</keyword>
<reference evidence="1 2" key="1">
    <citation type="journal article" date="2009" name="Stand. Genomic Sci.">
        <title>Complete genome sequence of Eggerthella lenta type strain (IPP VPI 0255).</title>
        <authorList>
            <person name="Saunders E."/>
            <person name="Pukall R."/>
            <person name="Abt B."/>
            <person name="Lapidus A."/>
            <person name="Glavina Del Rio T."/>
            <person name="Copeland A."/>
            <person name="Tice H."/>
            <person name="Cheng J.F."/>
            <person name="Lucas S."/>
            <person name="Chen F."/>
            <person name="Nolan M."/>
            <person name="Bruce D."/>
            <person name="Goodwin L."/>
            <person name="Pitluck S."/>
            <person name="Ivanova N."/>
            <person name="Mavromatis K."/>
            <person name="Ovchinnikova G."/>
            <person name="Pati A."/>
            <person name="Chen A."/>
            <person name="Palaniappan K."/>
            <person name="Land M."/>
            <person name="Hauser L."/>
            <person name="Chang Y.J."/>
            <person name="Jeffries C.D."/>
            <person name="Chain P."/>
            <person name="Meincke L."/>
            <person name="Sims D."/>
            <person name="Brettin T."/>
            <person name="Detter J.C."/>
            <person name="Goker M."/>
            <person name="Bristow J."/>
            <person name="Eisen J.A."/>
            <person name="Markowitz V."/>
            <person name="Hugenholtz P."/>
            <person name="Kyrpides N.C."/>
            <person name="Klenk H.P."/>
            <person name="Han C."/>
        </authorList>
    </citation>
    <scope>NUCLEOTIDE SEQUENCE [LARGE SCALE GENOMIC DNA]</scope>
    <source>
        <strain evidence="2">ATCC 25559 / DSM 2243 / CCUG 17323 / JCM 9979 / KCTC 3265 / NCTC 11813 / VPI 0255 / 1899 B</strain>
    </source>
</reference>
<gene>
    <name evidence="1" type="ordered locus">Elen_2625</name>
</gene>
<dbReference type="OrthoDB" id="9957773at2"/>
<dbReference type="RefSeq" id="WP_015761298.1">
    <property type="nucleotide sequence ID" value="NC_013204.1"/>
</dbReference>
<evidence type="ECO:0000313" key="1">
    <source>
        <dbReference type="EMBL" id="ACV56576.1"/>
    </source>
</evidence>
<dbReference type="STRING" id="479437.Elen_2625"/>
<evidence type="ECO:0000313" key="2">
    <source>
        <dbReference type="Proteomes" id="UP000001377"/>
    </source>
</evidence>
<sequence length="66" mass="7089">MLDDGQNGMLASLGLPQSFDGLDDDALVRIEETLSTELQRHGINAKGDGLNEHGKACLRLIEAIPD</sequence>
<dbReference type="PaxDb" id="479437-Elen_2625"/>
<dbReference type="HOGENOM" id="CLU_2824277_0_0_11"/>
<proteinExistence type="predicted"/>
<organism evidence="1 2">
    <name type="scientific">Eggerthella lenta (strain ATCC 25559 / DSM 2243 / CCUG 17323 / JCM 9979 / KCTC 3265 / NCTC 11813 / VPI 0255 / 1899 B)</name>
    <name type="common">Eubacterium lentum</name>
    <dbReference type="NCBI Taxonomy" id="479437"/>
    <lineage>
        <taxon>Bacteria</taxon>
        <taxon>Bacillati</taxon>
        <taxon>Actinomycetota</taxon>
        <taxon>Coriobacteriia</taxon>
        <taxon>Eggerthellales</taxon>
        <taxon>Eggerthellaceae</taxon>
        <taxon>Eggerthella</taxon>
    </lineage>
</organism>
<protein>
    <submittedName>
        <fullName evidence="1">Uncharacterized protein</fullName>
    </submittedName>
</protein>
<dbReference type="Proteomes" id="UP000001377">
    <property type="component" value="Chromosome"/>
</dbReference>
<dbReference type="BioCyc" id="ELEN479437:G1GFY-2646-MONOMER"/>